<dbReference type="PANTHER" id="PTHR33877">
    <property type="entry name" value="SLL1193 PROTEIN"/>
    <property type="match status" value="1"/>
</dbReference>
<dbReference type="InterPro" id="IPR002711">
    <property type="entry name" value="HNH"/>
</dbReference>
<feature type="region of interest" description="Disordered" evidence="1">
    <location>
        <begin position="1"/>
        <end position="34"/>
    </location>
</feature>
<dbReference type="PANTHER" id="PTHR33877:SF2">
    <property type="entry name" value="OS07G0170200 PROTEIN"/>
    <property type="match status" value="1"/>
</dbReference>
<evidence type="ECO:0000313" key="3">
    <source>
        <dbReference type="EMBL" id="CAD7697483.1"/>
    </source>
</evidence>
<dbReference type="AlphaFoldDB" id="A0A8S1IRP1"/>
<dbReference type="OrthoDB" id="2127950at2759"/>
<evidence type="ECO:0000259" key="2">
    <source>
        <dbReference type="SMART" id="SM00507"/>
    </source>
</evidence>
<dbReference type="EMBL" id="CAJHUC010000665">
    <property type="protein sequence ID" value="CAD7697483.1"/>
    <property type="molecule type" value="Genomic_DNA"/>
</dbReference>
<dbReference type="CDD" id="cd00085">
    <property type="entry name" value="HNHc"/>
    <property type="match status" value="1"/>
</dbReference>
<evidence type="ECO:0000256" key="1">
    <source>
        <dbReference type="SAM" id="MobiDB-lite"/>
    </source>
</evidence>
<dbReference type="Proteomes" id="UP000708148">
    <property type="component" value="Unassembled WGS sequence"/>
</dbReference>
<organism evidence="3 4">
    <name type="scientific">Ostreobium quekettii</name>
    <dbReference type="NCBI Taxonomy" id="121088"/>
    <lineage>
        <taxon>Eukaryota</taxon>
        <taxon>Viridiplantae</taxon>
        <taxon>Chlorophyta</taxon>
        <taxon>core chlorophytes</taxon>
        <taxon>Ulvophyceae</taxon>
        <taxon>TCBD clade</taxon>
        <taxon>Bryopsidales</taxon>
        <taxon>Ostreobineae</taxon>
        <taxon>Ostreobiaceae</taxon>
        <taxon>Ostreobium</taxon>
    </lineage>
</organism>
<dbReference type="GO" id="GO:0003676">
    <property type="term" value="F:nucleic acid binding"/>
    <property type="evidence" value="ECO:0007669"/>
    <property type="project" value="InterPro"/>
</dbReference>
<gene>
    <name evidence="3" type="ORF">OSTQU699_LOCUS2844</name>
</gene>
<keyword evidence="4" id="KW-1185">Reference proteome</keyword>
<accession>A0A8S1IRP1</accession>
<dbReference type="InterPro" id="IPR003615">
    <property type="entry name" value="HNH_nuc"/>
</dbReference>
<comment type="caution">
    <text evidence="3">The sequence shown here is derived from an EMBL/GenBank/DDBJ whole genome shotgun (WGS) entry which is preliminary data.</text>
</comment>
<dbReference type="GO" id="GO:0004519">
    <property type="term" value="F:endonuclease activity"/>
    <property type="evidence" value="ECO:0007669"/>
    <property type="project" value="InterPro"/>
</dbReference>
<dbReference type="SMART" id="SM00507">
    <property type="entry name" value="HNHc"/>
    <property type="match status" value="1"/>
</dbReference>
<proteinExistence type="predicted"/>
<reference evidence="3" key="1">
    <citation type="submission" date="2020-12" db="EMBL/GenBank/DDBJ databases">
        <authorList>
            <person name="Iha C."/>
        </authorList>
    </citation>
    <scope>NUCLEOTIDE SEQUENCE</scope>
</reference>
<dbReference type="InterPro" id="IPR052892">
    <property type="entry name" value="NA-targeting_endonuclease"/>
</dbReference>
<evidence type="ECO:0000313" key="4">
    <source>
        <dbReference type="Proteomes" id="UP000708148"/>
    </source>
</evidence>
<dbReference type="GO" id="GO:0008270">
    <property type="term" value="F:zinc ion binding"/>
    <property type="evidence" value="ECO:0007669"/>
    <property type="project" value="InterPro"/>
</dbReference>
<dbReference type="Pfam" id="PF01844">
    <property type="entry name" value="HNH"/>
    <property type="match status" value="1"/>
</dbReference>
<dbReference type="Gene3D" id="1.10.30.50">
    <property type="match status" value="1"/>
</dbReference>
<sequence>MRPPLRPGKQIASPQATASRPAISPSPCGKDPAGRPCAPRAGLPCPPGARRGPVACGVAGVGVGNLDVIGEWLDDGELEETTSDALLSTCRCLVLDVSCQPVGVLGWKRAVLLDVMKKAEVLEYHDVCVRSVSMRHPIPAVVRAQAVLKHRGRARVALNRTTVHLRDDGRCVYCGSRSNLTIDHVVPISKGGPKAWGNVVTACMRCNNKKGDRTLKQMGWKLKKEPNEPSPFDVRFVLMAGGTRERPRQWANYLQGLVGMKM</sequence>
<name>A0A8S1IRP1_9CHLO</name>
<protein>
    <recommendedName>
        <fullName evidence="2">HNH nuclease domain-containing protein</fullName>
    </recommendedName>
</protein>
<feature type="domain" description="HNH nuclease" evidence="2">
    <location>
        <begin position="158"/>
        <end position="208"/>
    </location>
</feature>